<dbReference type="SUPFAM" id="SSF53850">
    <property type="entry name" value="Periplasmic binding protein-like II"/>
    <property type="match status" value="1"/>
</dbReference>
<dbReference type="RefSeq" id="WP_127786976.1">
    <property type="nucleotide sequence ID" value="NZ_SACL01000002.1"/>
</dbReference>
<dbReference type="CDD" id="cd08502">
    <property type="entry name" value="PBP2_NikA_DppA_OppA_like_16"/>
    <property type="match status" value="1"/>
</dbReference>
<evidence type="ECO:0000256" key="4">
    <source>
        <dbReference type="SAM" id="SignalP"/>
    </source>
</evidence>
<dbReference type="AlphaFoldDB" id="A0A437MJ92"/>
<dbReference type="InterPro" id="IPR039424">
    <property type="entry name" value="SBP_5"/>
</dbReference>
<dbReference type="Proteomes" id="UP000282957">
    <property type="component" value="Unassembled WGS sequence"/>
</dbReference>
<dbReference type="InterPro" id="IPR030678">
    <property type="entry name" value="Peptide/Ni-bd"/>
</dbReference>
<organism evidence="6 7">
    <name type="scientific">Rhodovarius crocodyli</name>
    <dbReference type="NCBI Taxonomy" id="1979269"/>
    <lineage>
        <taxon>Bacteria</taxon>
        <taxon>Pseudomonadati</taxon>
        <taxon>Pseudomonadota</taxon>
        <taxon>Alphaproteobacteria</taxon>
        <taxon>Acetobacterales</taxon>
        <taxon>Roseomonadaceae</taxon>
        <taxon>Rhodovarius</taxon>
    </lineage>
</organism>
<dbReference type="OrthoDB" id="9803988at2"/>
<dbReference type="GO" id="GO:0043190">
    <property type="term" value="C:ATP-binding cassette (ABC) transporter complex"/>
    <property type="evidence" value="ECO:0007669"/>
    <property type="project" value="InterPro"/>
</dbReference>
<name>A0A437MJ92_9PROT</name>
<dbReference type="InterPro" id="IPR000914">
    <property type="entry name" value="SBP_5_dom"/>
</dbReference>
<gene>
    <name evidence="6" type="ORF">EOD42_08050</name>
</gene>
<feature type="signal peptide" evidence="4">
    <location>
        <begin position="1"/>
        <end position="20"/>
    </location>
</feature>
<evidence type="ECO:0000256" key="1">
    <source>
        <dbReference type="ARBA" id="ARBA00004418"/>
    </source>
</evidence>
<comment type="caution">
    <text evidence="6">The sequence shown here is derived from an EMBL/GenBank/DDBJ whole genome shotgun (WGS) entry which is preliminary data.</text>
</comment>
<sequence length="523" mass="57778">MNRRSLLAGSAGLFAAPAIAQQGSVVRFVPQADVGVLDPTFTTAYVTRNHAFLVYDTLYGTNDGFEVSPQMVAGHVMEDDGRRWKLTLREGLKFHDGTPVLARDVVASLQRWWRRDAFGQELRAVTDELSALDDRTVQFRLKRPFGLLPAALGKPSSYMPAIMPERLANGPADRQVSEIIGSGPFRFNRGEYVGGSRLVYDKFDGYVPRAEGTPSRTAGPKRVFIDRVEWMVIPDPATAAGALGNGEVDWLEKPLVDLLPSLRRNRNVALSRTDQDGSLPIMRFNQLQAPFNNPAIRQVVLRAVEQSDFLTAVAGEDRSHWRDKVGIFTPGTPLANDAGMEAVTSPRDLARSARDLAAAGYKGERIVVMGAGDYPQLNALAIVGADLLRRIGFNVDLQTVDWGTVVQRRLKKDPVDQGGWSIYFTNIAGLEAYNPASHQNTRGLGERSNPGWPTSPRLEALRTEWFAATDLATEQRVAREMQAQAMIDVPYVPLGQYFEETAYRRNLSGILGGFPLFHNVRKG</sequence>
<keyword evidence="7" id="KW-1185">Reference proteome</keyword>
<comment type="similarity">
    <text evidence="2">Belongs to the bacterial solute-binding protein 5 family.</text>
</comment>
<dbReference type="Gene3D" id="3.90.76.10">
    <property type="entry name" value="Dipeptide-binding Protein, Domain 1"/>
    <property type="match status" value="1"/>
</dbReference>
<protein>
    <submittedName>
        <fullName evidence="6">ABC transporter substrate-binding protein</fullName>
    </submittedName>
</protein>
<dbReference type="PIRSF" id="PIRSF002741">
    <property type="entry name" value="MppA"/>
    <property type="match status" value="1"/>
</dbReference>
<dbReference type="GO" id="GO:0015833">
    <property type="term" value="P:peptide transport"/>
    <property type="evidence" value="ECO:0007669"/>
    <property type="project" value="TreeGrafter"/>
</dbReference>
<accession>A0A437MJ92</accession>
<feature type="chain" id="PRO_5019255606" evidence="4">
    <location>
        <begin position="21"/>
        <end position="523"/>
    </location>
</feature>
<dbReference type="GO" id="GO:0030288">
    <property type="term" value="C:outer membrane-bounded periplasmic space"/>
    <property type="evidence" value="ECO:0007669"/>
    <property type="project" value="UniProtKB-ARBA"/>
</dbReference>
<evidence type="ECO:0000256" key="3">
    <source>
        <dbReference type="ARBA" id="ARBA00022729"/>
    </source>
</evidence>
<dbReference type="EMBL" id="SACL01000002">
    <property type="protein sequence ID" value="RVT97747.1"/>
    <property type="molecule type" value="Genomic_DNA"/>
</dbReference>
<reference evidence="6 7" key="1">
    <citation type="submission" date="2019-01" db="EMBL/GenBank/DDBJ databases">
        <authorList>
            <person name="Chen W.-M."/>
        </authorList>
    </citation>
    <scope>NUCLEOTIDE SEQUENCE [LARGE SCALE GENOMIC DNA]</scope>
    <source>
        <strain evidence="6 7">CCP-6</strain>
    </source>
</reference>
<comment type="subcellular location">
    <subcellularLocation>
        <location evidence="1">Periplasm</location>
    </subcellularLocation>
</comment>
<dbReference type="PANTHER" id="PTHR30290:SF38">
    <property type="entry name" value="D,D-DIPEPTIDE-BINDING PERIPLASMIC PROTEIN DDPA-RELATED"/>
    <property type="match status" value="1"/>
</dbReference>
<dbReference type="Gene3D" id="3.10.105.10">
    <property type="entry name" value="Dipeptide-binding Protein, Domain 3"/>
    <property type="match status" value="1"/>
</dbReference>
<feature type="domain" description="Solute-binding protein family 5" evidence="5">
    <location>
        <begin position="66"/>
        <end position="428"/>
    </location>
</feature>
<dbReference type="PANTHER" id="PTHR30290">
    <property type="entry name" value="PERIPLASMIC BINDING COMPONENT OF ABC TRANSPORTER"/>
    <property type="match status" value="1"/>
</dbReference>
<evidence type="ECO:0000313" key="6">
    <source>
        <dbReference type="EMBL" id="RVT97747.1"/>
    </source>
</evidence>
<keyword evidence="3 4" id="KW-0732">Signal</keyword>
<dbReference type="GO" id="GO:1904680">
    <property type="term" value="F:peptide transmembrane transporter activity"/>
    <property type="evidence" value="ECO:0007669"/>
    <property type="project" value="TreeGrafter"/>
</dbReference>
<evidence type="ECO:0000313" key="7">
    <source>
        <dbReference type="Proteomes" id="UP000282957"/>
    </source>
</evidence>
<evidence type="ECO:0000259" key="5">
    <source>
        <dbReference type="Pfam" id="PF00496"/>
    </source>
</evidence>
<proteinExistence type="inferred from homology"/>
<dbReference type="Pfam" id="PF00496">
    <property type="entry name" value="SBP_bac_5"/>
    <property type="match status" value="1"/>
</dbReference>
<dbReference type="Gene3D" id="3.40.190.10">
    <property type="entry name" value="Periplasmic binding protein-like II"/>
    <property type="match status" value="1"/>
</dbReference>
<evidence type="ECO:0000256" key="2">
    <source>
        <dbReference type="ARBA" id="ARBA00005695"/>
    </source>
</evidence>